<evidence type="ECO:0000256" key="2">
    <source>
        <dbReference type="ARBA" id="ARBA00038210"/>
    </source>
</evidence>
<accession>A0A830H755</accession>
<comment type="similarity">
    <text evidence="2">Belongs to the APC3/CDC27 family.</text>
</comment>
<gene>
    <name evidence="4" type="ORF">PPROV_000011500</name>
</gene>
<name>A0A830H755_9CHLO</name>
<proteinExistence type="inferred from homology"/>
<evidence type="ECO:0000256" key="3">
    <source>
        <dbReference type="PROSITE-ProRule" id="PRU00339"/>
    </source>
</evidence>
<keyword evidence="1 3" id="KW-0802">TPR repeat</keyword>
<dbReference type="PROSITE" id="PS50096">
    <property type="entry name" value="IQ"/>
    <property type="match status" value="1"/>
</dbReference>
<protein>
    <recommendedName>
        <fullName evidence="6">Cdc23 domain-containing protein</fullName>
    </recommendedName>
</protein>
<evidence type="ECO:0000256" key="1">
    <source>
        <dbReference type="ARBA" id="ARBA00022803"/>
    </source>
</evidence>
<dbReference type="AlphaFoldDB" id="A0A830H755"/>
<comment type="caution">
    <text evidence="4">The sequence shown here is derived from an EMBL/GenBank/DDBJ whole genome shotgun (WGS) entry which is preliminary data.</text>
</comment>
<evidence type="ECO:0000313" key="5">
    <source>
        <dbReference type="Proteomes" id="UP000660262"/>
    </source>
</evidence>
<dbReference type="SMART" id="SM00028">
    <property type="entry name" value="TPR"/>
    <property type="match status" value="6"/>
</dbReference>
<sequence>MAWPFARTRALMRAKRFYKQHNVHAAMEIYVELLTNNAADARALVGLGHCYVRLEKYVSAAKCLEKAKQVPSEDDEFSLFDHLYHYSLAEVYDKLGRSAECVAHYESGLRLEHVPSDRTVSYPHLFYRLARHCKDVGAYEKAVTYFRKVQKPAVLGLSEADLLCELEEVLMKLGRIDEANECMRRAAKLPVQRAANQAHLAWFHFNERMNESDGERPGTELVKSTVEAIKAAIMKERDNYKFWYQLGYVLYRSELYEEAEDALMQALRHNRHDYATWNLLGDLYSAMGRDSHAFAAMQRATELGNTEDSSVARSFMVMAKMLEASGKRNEAYRMYERAGKSKNLDSSDVATAKAKVNRILHQSAVQLQTAFRGFQARKRLRSVSTRVFQRNYGSRVPLRNFNADNLQRAGIYKSSFFTRT</sequence>
<dbReference type="SMART" id="SM00015">
    <property type="entry name" value="IQ"/>
    <property type="match status" value="1"/>
</dbReference>
<dbReference type="InterPro" id="IPR019734">
    <property type="entry name" value="TPR_rpt"/>
</dbReference>
<dbReference type="Gene3D" id="1.25.40.10">
    <property type="entry name" value="Tetratricopeptide repeat domain"/>
    <property type="match status" value="3"/>
</dbReference>
<evidence type="ECO:0008006" key="6">
    <source>
        <dbReference type="Google" id="ProtNLM"/>
    </source>
</evidence>
<dbReference type="Proteomes" id="UP000660262">
    <property type="component" value="Unassembled WGS sequence"/>
</dbReference>
<reference evidence="4" key="1">
    <citation type="submission" date="2020-10" db="EMBL/GenBank/DDBJ databases">
        <title>Unveiling of a novel bifunctional photoreceptor, Dualchrome1, isolated from a cosmopolitan green alga.</title>
        <authorList>
            <person name="Suzuki S."/>
            <person name="Kawachi M."/>
        </authorList>
    </citation>
    <scope>NUCLEOTIDE SEQUENCE</scope>
    <source>
        <strain evidence="4">NIES 2893</strain>
    </source>
</reference>
<feature type="repeat" description="TPR" evidence="3">
    <location>
        <begin position="240"/>
        <end position="273"/>
    </location>
</feature>
<dbReference type="PROSITE" id="PS50005">
    <property type="entry name" value="TPR"/>
    <property type="match status" value="2"/>
</dbReference>
<dbReference type="InterPro" id="IPR000048">
    <property type="entry name" value="IQ_motif_EF-hand-BS"/>
</dbReference>
<organism evidence="4 5">
    <name type="scientific">Pycnococcus provasolii</name>
    <dbReference type="NCBI Taxonomy" id="41880"/>
    <lineage>
        <taxon>Eukaryota</taxon>
        <taxon>Viridiplantae</taxon>
        <taxon>Chlorophyta</taxon>
        <taxon>Pseudoscourfieldiophyceae</taxon>
        <taxon>Pseudoscourfieldiales</taxon>
        <taxon>Pycnococcaceae</taxon>
        <taxon>Pycnococcus</taxon>
    </lineage>
</organism>
<feature type="repeat" description="TPR" evidence="3">
    <location>
        <begin position="41"/>
        <end position="74"/>
    </location>
</feature>
<dbReference type="EMBL" id="BNJQ01000001">
    <property type="protein sequence ID" value="GHP01359.1"/>
    <property type="molecule type" value="Genomic_DNA"/>
</dbReference>
<dbReference type="InterPro" id="IPR011990">
    <property type="entry name" value="TPR-like_helical_dom_sf"/>
</dbReference>
<dbReference type="PANTHER" id="PTHR12558:SF13">
    <property type="entry name" value="CELL DIVISION CYCLE PROTEIN 27 HOMOLOG"/>
    <property type="match status" value="1"/>
</dbReference>
<keyword evidence="5" id="KW-1185">Reference proteome</keyword>
<dbReference type="Pfam" id="PF13432">
    <property type="entry name" value="TPR_16"/>
    <property type="match status" value="2"/>
</dbReference>
<dbReference type="PANTHER" id="PTHR12558">
    <property type="entry name" value="CELL DIVISION CYCLE 16,23,27"/>
    <property type="match status" value="1"/>
</dbReference>
<dbReference type="Pfam" id="PF13181">
    <property type="entry name" value="TPR_8"/>
    <property type="match status" value="1"/>
</dbReference>
<evidence type="ECO:0000313" key="4">
    <source>
        <dbReference type="EMBL" id="GHP01359.1"/>
    </source>
</evidence>
<dbReference type="SUPFAM" id="SSF48452">
    <property type="entry name" value="TPR-like"/>
    <property type="match status" value="1"/>
</dbReference>